<gene>
    <name evidence="3" type="ORF">H8R27_13910</name>
</gene>
<keyword evidence="4" id="KW-1185">Reference proteome</keyword>
<dbReference type="Gene3D" id="1.10.150.130">
    <property type="match status" value="1"/>
</dbReference>
<dbReference type="SUPFAM" id="SSF56349">
    <property type="entry name" value="DNA breaking-rejoining enzymes"/>
    <property type="match status" value="1"/>
</dbReference>
<comment type="caution">
    <text evidence="3">The sequence shown here is derived from an EMBL/GenBank/DDBJ whole genome shotgun (WGS) entry which is preliminary data.</text>
</comment>
<evidence type="ECO:0000313" key="4">
    <source>
        <dbReference type="Proteomes" id="UP000605990"/>
    </source>
</evidence>
<dbReference type="Proteomes" id="UP000605990">
    <property type="component" value="Unassembled WGS sequence"/>
</dbReference>
<protein>
    <recommendedName>
        <fullName evidence="5">Tyr recombinase domain-containing protein</fullName>
    </recommendedName>
</protein>
<proteinExistence type="predicted"/>
<dbReference type="InterPro" id="IPR013762">
    <property type="entry name" value="Integrase-like_cat_sf"/>
</dbReference>
<evidence type="ECO:0000313" key="3">
    <source>
        <dbReference type="EMBL" id="MBC5835985.1"/>
    </source>
</evidence>
<dbReference type="RefSeq" id="WP_166130367.1">
    <property type="nucleotide sequence ID" value="NZ_JAANOQ010000008.1"/>
</dbReference>
<reference evidence="3 4" key="1">
    <citation type="submission" date="2020-08" db="EMBL/GenBank/DDBJ databases">
        <title>Description of novel Flavobacterium F-408 isolate.</title>
        <authorList>
            <person name="Saticioglu I.B."/>
            <person name="Duman M."/>
            <person name="Altun S."/>
        </authorList>
    </citation>
    <scope>NUCLEOTIDE SEQUENCE [LARGE SCALE GENOMIC DNA]</scope>
    <source>
        <strain evidence="3 4">F-408</strain>
    </source>
</reference>
<evidence type="ECO:0000256" key="1">
    <source>
        <dbReference type="ARBA" id="ARBA00023125"/>
    </source>
</evidence>
<organism evidence="3 4">
    <name type="scientific">Flavobacterium bernardetii</name>
    <dbReference type="NCBI Taxonomy" id="2813823"/>
    <lineage>
        <taxon>Bacteria</taxon>
        <taxon>Pseudomonadati</taxon>
        <taxon>Bacteroidota</taxon>
        <taxon>Flavobacteriia</taxon>
        <taxon>Flavobacteriales</taxon>
        <taxon>Flavobacteriaceae</taxon>
        <taxon>Flavobacterium</taxon>
    </lineage>
</organism>
<evidence type="ECO:0000256" key="2">
    <source>
        <dbReference type="ARBA" id="ARBA00023172"/>
    </source>
</evidence>
<sequence>MSVKGAFSFGLNLKKNVMNENSFIRFKSRIKRFEVYLDNGFTHRFITSVDKRVVMDYLNQFLNTSSPRNRNNTRTDIRTMFQLFEDEDIIPSNFVSKLKHLKAPPKRNKSYSENKLEFIYEYLKKNDPNLLLFVKFVSYNFLRPIEVCRLKVEDINFKEQTLSVKAKNKLVKEKIIPNILMEELSFLCKYNPSDFIFTPKGEPSDCEATDDNKRDYFTKKFKEVKDLFTKKAKDELKIILL</sequence>
<keyword evidence="1" id="KW-0238">DNA-binding</keyword>
<dbReference type="InterPro" id="IPR011010">
    <property type="entry name" value="DNA_brk_join_enz"/>
</dbReference>
<evidence type="ECO:0008006" key="5">
    <source>
        <dbReference type="Google" id="ProtNLM"/>
    </source>
</evidence>
<keyword evidence="2" id="KW-0233">DNA recombination</keyword>
<dbReference type="InterPro" id="IPR010998">
    <property type="entry name" value="Integrase_recombinase_N"/>
</dbReference>
<dbReference type="EMBL" id="JACRUN010000009">
    <property type="protein sequence ID" value="MBC5835985.1"/>
    <property type="molecule type" value="Genomic_DNA"/>
</dbReference>
<name>A0ABR7J1T5_9FLAO</name>
<dbReference type="Gene3D" id="1.10.443.10">
    <property type="entry name" value="Intergrase catalytic core"/>
    <property type="match status" value="1"/>
</dbReference>
<accession>A0ABR7J1T5</accession>